<dbReference type="InParanoid" id="A0A7J8DT73"/>
<sequence>MRPRLAPKPPLAVLRPSRSWGSQLPGPTENSESLPLARCREAEQAQAPRRSRRGPGLRGSGPHSLHDPARLCRPGSCLGSAAGLGRGGAENHTERKAKWELAATARFARWRPSPTLHFPAGSSPLRPHSPRPRPPRPPRPGSVFFSVSPPLPPSPFSLEAASVL</sequence>
<feature type="compositionally biased region" description="Pro residues" evidence="1">
    <location>
        <begin position="1"/>
        <end position="10"/>
    </location>
</feature>
<evidence type="ECO:0000256" key="1">
    <source>
        <dbReference type="SAM" id="MobiDB-lite"/>
    </source>
</evidence>
<feature type="region of interest" description="Disordered" evidence="1">
    <location>
        <begin position="110"/>
        <end position="164"/>
    </location>
</feature>
<evidence type="ECO:0000313" key="3">
    <source>
        <dbReference type="Proteomes" id="UP000550707"/>
    </source>
</evidence>
<reference evidence="2 3" key="1">
    <citation type="journal article" date="2020" name="Nature">
        <title>Six reference-quality genomes reveal evolution of bat adaptations.</title>
        <authorList>
            <person name="Jebb D."/>
            <person name="Huang Z."/>
            <person name="Pippel M."/>
            <person name="Hughes G.M."/>
            <person name="Lavrichenko K."/>
            <person name="Devanna P."/>
            <person name="Winkler S."/>
            <person name="Jermiin L.S."/>
            <person name="Skirmuntt E.C."/>
            <person name="Katzourakis A."/>
            <person name="Burkitt-Gray L."/>
            <person name="Ray D.A."/>
            <person name="Sullivan K.A.M."/>
            <person name="Roscito J.G."/>
            <person name="Kirilenko B.M."/>
            <person name="Davalos L.M."/>
            <person name="Corthals A.P."/>
            <person name="Power M.L."/>
            <person name="Jones G."/>
            <person name="Ransome R.D."/>
            <person name="Dechmann D.K.N."/>
            <person name="Locatelli A.G."/>
            <person name="Puechmaille S.J."/>
            <person name="Fedrigo O."/>
            <person name="Jarvis E.D."/>
            <person name="Hiller M."/>
            <person name="Vernes S.C."/>
            <person name="Myers E.W."/>
            <person name="Teeling E.C."/>
        </authorList>
    </citation>
    <scope>NUCLEOTIDE SEQUENCE [LARGE SCALE GENOMIC DNA]</scope>
    <source>
        <strain evidence="2">MMolMol1</strain>
        <tissue evidence="2">Muscle</tissue>
    </source>
</reference>
<dbReference type="EMBL" id="JACASF010000016">
    <property type="protein sequence ID" value="KAF6426424.1"/>
    <property type="molecule type" value="Genomic_DNA"/>
</dbReference>
<dbReference type="AlphaFoldDB" id="A0A7J8DT73"/>
<evidence type="ECO:0000313" key="2">
    <source>
        <dbReference type="EMBL" id="KAF6426424.1"/>
    </source>
</evidence>
<dbReference type="Proteomes" id="UP000550707">
    <property type="component" value="Unassembled WGS sequence"/>
</dbReference>
<organism evidence="2 3">
    <name type="scientific">Molossus molossus</name>
    <name type="common">Pallas' mastiff bat</name>
    <name type="synonym">Vespertilio molossus</name>
    <dbReference type="NCBI Taxonomy" id="27622"/>
    <lineage>
        <taxon>Eukaryota</taxon>
        <taxon>Metazoa</taxon>
        <taxon>Chordata</taxon>
        <taxon>Craniata</taxon>
        <taxon>Vertebrata</taxon>
        <taxon>Euteleostomi</taxon>
        <taxon>Mammalia</taxon>
        <taxon>Eutheria</taxon>
        <taxon>Laurasiatheria</taxon>
        <taxon>Chiroptera</taxon>
        <taxon>Yangochiroptera</taxon>
        <taxon>Molossidae</taxon>
        <taxon>Molossus</taxon>
    </lineage>
</organism>
<keyword evidence="3" id="KW-1185">Reference proteome</keyword>
<gene>
    <name evidence="2" type="ORF">HJG59_009132</name>
</gene>
<name>A0A7J8DT73_MOLMO</name>
<protein>
    <submittedName>
        <fullName evidence="2">Uncharacterized protein</fullName>
    </submittedName>
</protein>
<feature type="region of interest" description="Disordered" evidence="1">
    <location>
        <begin position="1"/>
        <end position="97"/>
    </location>
</feature>
<proteinExistence type="predicted"/>
<comment type="caution">
    <text evidence="2">The sequence shown here is derived from an EMBL/GenBank/DDBJ whole genome shotgun (WGS) entry which is preliminary data.</text>
</comment>
<accession>A0A7J8DT73</accession>